<dbReference type="RefSeq" id="XP_058340284.1">
    <property type="nucleotide sequence ID" value="XM_058488864.1"/>
</dbReference>
<gene>
    <name evidence="8" type="ORF">O0I10_008863</name>
</gene>
<evidence type="ECO:0000259" key="7">
    <source>
        <dbReference type="PROSITE" id="PS50048"/>
    </source>
</evidence>
<dbReference type="Pfam" id="PF00172">
    <property type="entry name" value="Zn_clus"/>
    <property type="match status" value="1"/>
</dbReference>
<dbReference type="AlphaFoldDB" id="A0AAD7XWH3"/>
<evidence type="ECO:0000256" key="1">
    <source>
        <dbReference type="ARBA" id="ARBA00004123"/>
    </source>
</evidence>
<feature type="region of interest" description="Disordered" evidence="6">
    <location>
        <begin position="174"/>
        <end position="195"/>
    </location>
</feature>
<dbReference type="SUPFAM" id="SSF57701">
    <property type="entry name" value="Zn2/Cys6 DNA-binding domain"/>
    <property type="match status" value="1"/>
</dbReference>
<keyword evidence="3" id="KW-0805">Transcription regulation</keyword>
<dbReference type="PROSITE" id="PS00463">
    <property type="entry name" value="ZN2_CY6_FUNGAL_1"/>
    <property type="match status" value="1"/>
</dbReference>
<accession>A0AAD7XWH3</accession>
<dbReference type="PANTHER" id="PTHR47338:SF5">
    <property type="entry name" value="ZN(II)2CYS6 TRANSCRIPTION FACTOR (EUROFUNG)"/>
    <property type="match status" value="1"/>
</dbReference>
<dbReference type="EMBL" id="JARTCD010000049">
    <property type="protein sequence ID" value="KAJ8655371.1"/>
    <property type="molecule type" value="Genomic_DNA"/>
</dbReference>
<evidence type="ECO:0000313" key="8">
    <source>
        <dbReference type="EMBL" id="KAJ8655371.1"/>
    </source>
</evidence>
<keyword evidence="5" id="KW-0539">Nucleus</keyword>
<dbReference type="InterPro" id="IPR050815">
    <property type="entry name" value="TF_fung"/>
</dbReference>
<dbReference type="GO" id="GO:0005634">
    <property type="term" value="C:nucleus"/>
    <property type="evidence" value="ECO:0007669"/>
    <property type="project" value="UniProtKB-SubCell"/>
</dbReference>
<evidence type="ECO:0000256" key="3">
    <source>
        <dbReference type="ARBA" id="ARBA00023015"/>
    </source>
</evidence>
<dbReference type="GO" id="GO:0000981">
    <property type="term" value="F:DNA-binding transcription factor activity, RNA polymerase II-specific"/>
    <property type="evidence" value="ECO:0007669"/>
    <property type="project" value="InterPro"/>
</dbReference>
<dbReference type="InterPro" id="IPR036864">
    <property type="entry name" value="Zn2-C6_fun-type_DNA-bd_sf"/>
</dbReference>
<dbReference type="Proteomes" id="UP001234581">
    <property type="component" value="Unassembled WGS sequence"/>
</dbReference>
<feature type="domain" description="Zn(2)-C6 fungal-type" evidence="7">
    <location>
        <begin position="35"/>
        <end position="65"/>
    </location>
</feature>
<feature type="region of interest" description="Disordered" evidence="6">
    <location>
        <begin position="1"/>
        <end position="25"/>
    </location>
</feature>
<evidence type="ECO:0000256" key="6">
    <source>
        <dbReference type="SAM" id="MobiDB-lite"/>
    </source>
</evidence>
<protein>
    <recommendedName>
        <fullName evidence="7">Zn(2)-C6 fungal-type domain-containing protein</fullName>
    </recommendedName>
</protein>
<dbReference type="Gene3D" id="4.10.240.10">
    <property type="entry name" value="Zn(2)-C6 fungal-type DNA-binding domain"/>
    <property type="match status" value="1"/>
</dbReference>
<keyword evidence="9" id="KW-1185">Reference proteome</keyword>
<evidence type="ECO:0000313" key="9">
    <source>
        <dbReference type="Proteomes" id="UP001234581"/>
    </source>
</evidence>
<dbReference type="PANTHER" id="PTHR47338">
    <property type="entry name" value="ZN(II)2CYS6 TRANSCRIPTION FACTOR (EUROFUNG)-RELATED"/>
    <property type="match status" value="1"/>
</dbReference>
<evidence type="ECO:0000256" key="5">
    <source>
        <dbReference type="ARBA" id="ARBA00023242"/>
    </source>
</evidence>
<sequence length="653" mass="74401">MQESTVARIDQALTKPGGGDPTDKPIRRRIRQALSCQRCRKHRSKCSRSRPSCDQCIAANVVCEYLDAPGDLSSTALRDRFYGLEDQIQSLLNEFDIIEKLVYDREPMSPTATAPAPPSATTCPVQTDALRSWRIRSEKSGISIETHMHHVEEIYAALIQFALDNEATPPSLLPSSHFTTTTAASSSSSSSSSRFPQAWLTRNNTIYPTVKLSHFTSLLPSSSGLTPPSSADMDVDEDPWSKNKLSRDTMVRLMELYPHCLLHGSIPEYSRLLHDALLDRDRVSASPVLQLLLASCICNMLLHAYCWHSEVFNDSNESTMTMDQCARISQQYYDRAKDLLSQLYFEEPNVMICHALCNLVLFHIESGNTSLIYMYTGMAVRMAASLDMQDEAAIRHELSSSSSSSSSSSTTTAADIVQYTQSVRWFLYFLDTSASHYHNKPYEVHLNNPAFSLTSLHQKQNDYQDTFRILEFDTCQITRDIRRTCFASDAQHVPYNQVERIEQQLETFREKHLKPLLESKSDNVWYTRCIYMHRIRHHGHWILLHQTYLPTPVSVERCSASAFALVLLFEGWTKSQDPMDCYFRPCIHELKQACEIMEYHVQNDTALKNHALDALARLLNIVFKTPVRDIARTRPFVQHVQHILDANHIDTCS</sequence>
<dbReference type="InterPro" id="IPR001138">
    <property type="entry name" value="Zn2Cys6_DnaBD"/>
</dbReference>
<comment type="subcellular location">
    <subcellularLocation>
        <location evidence="1">Nucleus</location>
    </subcellularLocation>
</comment>
<dbReference type="CDD" id="cd00067">
    <property type="entry name" value="GAL4"/>
    <property type="match status" value="1"/>
</dbReference>
<dbReference type="PROSITE" id="PS50048">
    <property type="entry name" value="ZN2_CY6_FUNGAL_2"/>
    <property type="match status" value="1"/>
</dbReference>
<reference evidence="8 9" key="1">
    <citation type="submission" date="2023-03" db="EMBL/GenBank/DDBJ databases">
        <title>Genome sequence of Lichtheimia ornata CBS 291.66.</title>
        <authorList>
            <person name="Mohabir J.T."/>
            <person name="Shea T.P."/>
            <person name="Kurbessoian T."/>
            <person name="Berby B."/>
            <person name="Fontaine J."/>
            <person name="Livny J."/>
            <person name="Gnirke A."/>
            <person name="Stajich J.E."/>
            <person name="Cuomo C.A."/>
        </authorList>
    </citation>
    <scope>NUCLEOTIDE SEQUENCE [LARGE SCALE GENOMIC DNA]</scope>
    <source>
        <strain evidence="8">CBS 291.66</strain>
    </source>
</reference>
<proteinExistence type="predicted"/>
<keyword evidence="2" id="KW-0479">Metal-binding</keyword>
<feature type="compositionally biased region" description="Low complexity" evidence="6">
    <location>
        <begin position="175"/>
        <end position="193"/>
    </location>
</feature>
<dbReference type="SMART" id="SM00066">
    <property type="entry name" value="GAL4"/>
    <property type="match status" value="1"/>
</dbReference>
<name>A0AAD7XWH3_9FUNG</name>
<evidence type="ECO:0000256" key="4">
    <source>
        <dbReference type="ARBA" id="ARBA00023163"/>
    </source>
</evidence>
<dbReference type="GeneID" id="83216270"/>
<comment type="caution">
    <text evidence="8">The sequence shown here is derived from an EMBL/GenBank/DDBJ whole genome shotgun (WGS) entry which is preliminary data.</text>
</comment>
<organism evidence="8 9">
    <name type="scientific">Lichtheimia ornata</name>
    <dbReference type="NCBI Taxonomy" id="688661"/>
    <lineage>
        <taxon>Eukaryota</taxon>
        <taxon>Fungi</taxon>
        <taxon>Fungi incertae sedis</taxon>
        <taxon>Mucoromycota</taxon>
        <taxon>Mucoromycotina</taxon>
        <taxon>Mucoromycetes</taxon>
        <taxon>Mucorales</taxon>
        <taxon>Lichtheimiaceae</taxon>
        <taxon>Lichtheimia</taxon>
    </lineage>
</organism>
<keyword evidence="4" id="KW-0804">Transcription</keyword>
<dbReference type="CDD" id="cd12148">
    <property type="entry name" value="fungal_TF_MHR"/>
    <property type="match status" value="1"/>
</dbReference>
<dbReference type="GO" id="GO:0008270">
    <property type="term" value="F:zinc ion binding"/>
    <property type="evidence" value="ECO:0007669"/>
    <property type="project" value="InterPro"/>
</dbReference>
<evidence type="ECO:0000256" key="2">
    <source>
        <dbReference type="ARBA" id="ARBA00022723"/>
    </source>
</evidence>